<gene>
    <name evidence="1" type="ORF">L1987_04856</name>
</gene>
<dbReference type="EMBL" id="CM042019">
    <property type="protein sequence ID" value="KAI3823420.1"/>
    <property type="molecule type" value="Genomic_DNA"/>
</dbReference>
<evidence type="ECO:0000313" key="1">
    <source>
        <dbReference type="EMBL" id="KAI3823420.1"/>
    </source>
</evidence>
<protein>
    <submittedName>
        <fullName evidence="1">Uncharacterized protein</fullName>
    </submittedName>
</protein>
<reference evidence="1 2" key="2">
    <citation type="journal article" date="2022" name="Mol. Ecol. Resour.">
        <title>The genomes of chicory, endive, great burdock and yacon provide insights into Asteraceae paleo-polyploidization history and plant inulin production.</title>
        <authorList>
            <person name="Fan W."/>
            <person name="Wang S."/>
            <person name="Wang H."/>
            <person name="Wang A."/>
            <person name="Jiang F."/>
            <person name="Liu H."/>
            <person name="Zhao H."/>
            <person name="Xu D."/>
            <person name="Zhang Y."/>
        </authorList>
    </citation>
    <scope>NUCLEOTIDE SEQUENCE [LARGE SCALE GENOMIC DNA]</scope>
    <source>
        <strain evidence="2">cv. Yunnan</strain>
        <tissue evidence="1">Leaves</tissue>
    </source>
</reference>
<comment type="caution">
    <text evidence="1">The sequence shown here is derived from an EMBL/GenBank/DDBJ whole genome shotgun (WGS) entry which is preliminary data.</text>
</comment>
<keyword evidence="2" id="KW-1185">Reference proteome</keyword>
<accession>A0ACB9JTY3</accession>
<organism evidence="1 2">
    <name type="scientific">Smallanthus sonchifolius</name>
    <dbReference type="NCBI Taxonomy" id="185202"/>
    <lineage>
        <taxon>Eukaryota</taxon>
        <taxon>Viridiplantae</taxon>
        <taxon>Streptophyta</taxon>
        <taxon>Embryophyta</taxon>
        <taxon>Tracheophyta</taxon>
        <taxon>Spermatophyta</taxon>
        <taxon>Magnoliopsida</taxon>
        <taxon>eudicotyledons</taxon>
        <taxon>Gunneridae</taxon>
        <taxon>Pentapetalae</taxon>
        <taxon>asterids</taxon>
        <taxon>campanulids</taxon>
        <taxon>Asterales</taxon>
        <taxon>Asteraceae</taxon>
        <taxon>Asteroideae</taxon>
        <taxon>Heliantheae alliance</taxon>
        <taxon>Millerieae</taxon>
        <taxon>Smallanthus</taxon>
    </lineage>
</organism>
<reference evidence="2" key="1">
    <citation type="journal article" date="2022" name="Mol. Ecol. Resour.">
        <title>The genomes of chicory, endive, great burdock and yacon provide insights into Asteraceae palaeo-polyploidization history and plant inulin production.</title>
        <authorList>
            <person name="Fan W."/>
            <person name="Wang S."/>
            <person name="Wang H."/>
            <person name="Wang A."/>
            <person name="Jiang F."/>
            <person name="Liu H."/>
            <person name="Zhao H."/>
            <person name="Xu D."/>
            <person name="Zhang Y."/>
        </authorList>
    </citation>
    <scope>NUCLEOTIDE SEQUENCE [LARGE SCALE GENOMIC DNA]</scope>
    <source>
        <strain evidence="2">cv. Yunnan</strain>
    </source>
</reference>
<sequence length="371" mass="41913">MGKPVSVTRISLHKPPPSLTRIRVFIRRQPLLLLQGSTGSLNLANIGYIMLRIKTPKSLRAKREVEKRAPKLVENGKKTLILHGTKTSNVLNDVLTEIYHLKKDNSVKYSRRNDNIRPFESGGETSLEFYSLKTDCSLFVFGSHSKKRPDNLVIGRTYDHHIYDLVEVGVENFKSMKSCSYDKKIAPLIGSKPFFAFIGEGFENVEELKHLKEVLLDLFRGQVVSNLNLAGLDRVYVCTAVSSNKVLFTLCALRLKKSGTIVPRVELVEVGPSMDFVVRRHRIPDESLMKEAMKIAPELIKKKEKNVSKDAIEGKIGKIYVPDQRVGNASLPFTPKGVKRERREAKAKGEDNKHAEKKQKQKQKQHDDASA</sequence>
<evidence type="ECO:0000313" key="2">
    <source>
        <dbReference type="Proteomes" id="UP001056120"/>
    </source>
</evidence>
<dbReference type="Proteomes" id="UP001056120">
    <property type="component" value="Linkage Group LG02"/>
</dbReference>
<proteinExistence type="predicted"/>
<name>A0ACB9JTY3_9ASTR</name>